<feature type="domain" description="General transcription factor 3C polypeptide 1 winged-helix" evidence="1">
    <location>
        <begin position="1"/>
        <end position="98"/>
    </location>
</feature>
<dbReference type="Pfam" id="PF23704">
    <property type="entry name" value="WHD_GTF3C1_N"/>
    <property type="match status" value="1"/>
</dbReference>
<evidence type="ECO:0000259" key="1">
    <source>
        <dbReference type="Pfam" id="PF23704"/>
    </source>
</evidence>
<dbReference type="PANTHER" id="PTHR15180:SF1">
    <property type="entry name" value="GENERAL TRANSCRIPTION FACTOR 3C POLYPEPTIDE 1"/>
    <property type="match status" value="1"/>
</dbReference>
<protein>
    <recommendedName>
        <fullName evidence="1">General transcription factor 3C polypeptide 1 winged-helix domain-containing protein</fullName>
    </recommendedName>
</protein>
<proteinExistence type="predicted"/>
<dbReference type="GO" id="GO:0003677">
    <property type="term" value="F:DNA binding"/>
    <property type="evidence" value="ECO:0007669"/>
    <property type="project" value="InterPro"/>
</dbReference>
<dbReference type="EMBL" id="GISG01063069">
    <property type="protein sequence ID" value="MBA4627677.1"/>
    <property type="molecule type" value="Transcribed_RNA"/>
</dbReference>
<organism evidence="2">
    <name type="scientific">Opuntia streptacantha</name>
    <name type="common">Prickly pear cactus</name>
    <name type="synonym">Opuntia cardona</name>
    <dbReference type="NCBI Taxonomy" id="393608"/>
    <lineage>
        <taxon>Eukaryota</taxon>
        <taxon>Viridiplantae</taxon>
        <taxon>Streptophyta</taxon>
        <taxon>Embryophyta</taxon>
        <taxon>Tracheophyta</taxon>
        <taxon>Spermatophyta</taxon>
        <taxon>Magnoliopsida</taxon>
        <taxon>eudicotyledons</taxon>
        <taxon>Gunneridae</taxon>
        <taxon>Pentapetalae</taxon>
        <taxon>Caryophyllales</taxon>
        <taxon>Cactineae</taxon>
        <taxon>Cactaceae</taxon>
        <taxon>Opuntioideae</taxon>
        <taxon>Opuntia</taxon>
    </lineage>
</organism>
<dbReference type="GO" id="GO:0000127">
    <property type="term" value="C:transcription factor TFIIIC complex"/>
    <property type="evidence" value="ECO:0007669"/>
    <property type="project" value="InterPro"/>
</dbReference>
<dbReference type="PANTHER" id="PTHR15180">
    <property type="entry name" value="GENERAL TRANSCRIPTION FACTOR 3C POLYPEPTIDE 1"/>
    <property type="match status" value="1"/>
</dbReference>
<dbReference type="InterPro" id="IPR056428">
    <property type="entry name" value="WH_GTF3C1"/>
</dbReference>
<reference evidence="2" key="1">
    <citation type="journal article" date="2013" name="J. Plant Res.">
        <title>Effect of fungi and light on seed germination of three Opuntia species from semiarid lands of central Mexico.</title>
        <authorList>
            <person name="Delgado-Sanchez P."/>
            <person name="Jimenez-Bremont J.F."/>
            <person name="Guerrero-Gonzalez Mde L."/>
            <person name="Flores J."/>
        </authorList>
    </citation>
    <scope>NUCLEOTIDE SEQUENCE</scope>
    <source>
        <tissue evidence="2">Cladode</tissue>
    </source>
</reference>
<dbReference type="InterPro" id="IPR044210">
    <property type="entry name" value="Tfc3-like"/>
</dbReference>
<dbReference type="AlphaFoldDB" id="A0A7C8YVM9"/>
<evidence type="ECO:0000313" key="2">
    <source>
        <dbReference type="EMBL" id="MBA4627677.1"/>
    </source>
</evidence>
<sequence>MDSIVHAALEEICSQGVNGVSLSVLWPRLLPSLSSAGLHLCPAVKRAVWSGLVGVPGLCFRAQGSDFDPKCKSFEECEGLNLMVFADEQLRRCFVGLYDVKASNITPPQQRVLERLALAR</sequence>
<name>A0A7C8YVM9_OPUST</name>
<dbReference type="GO" id="GO:0042791">
    <property type="term" value="P:5S class rRNA transcription by RNA polymerase III"/>
    <property type="evidence" value="ECO:0007669"/>
    <property type="project" value="TreeGrafter"/>
</dbReference>
<accession>A0A7C8YVM9</accession>
<dbReference type="GO" id="GO:0006384">
    <property type="term" value="P:transcription initiation at RNA polymerase III promoter"/>
    <property type="evidence" value="ECO:0007669"/>
    <property type="project" value="InterPro"/>
</dbReference>
<reference evidence="2" key="2">
    <citation type="submission" date="2020-07" db="EMBL/GenBank/DDBJ databases">
        <authorList>
            <person name="Vera ALvarez R."/>
            <person name="Arias-Moreno D.M."/>
            <person name="Jimenez-Jacinto V."/>
            <person name="Jimenez-Bremont J.F."/>
            <person name="Swaminathan K."/>
            <person name="Moose S.P."/>
            <person name="Guerrero-Gonzalez M.L."/>
            <person name="Marino-Ramirez L."/>
            <person name="Landsman D."/>
            <person name="Rodriguez-Kessler M."/>
            <person name="Delgado-Sanchez P."/>
        </authorList>
    </citation>
    <scope>NUCLEOTIDE SEQUENCE</scope>
    <source>
        <tissue evidence="2">Cladode</tissue>
    </source>
</reference>
<dbReference type="EMBL" id="GISG01063068">
    <property type="protein sequence ID" value="MBA4627676.1"/>
    <property type="molecule type" value="Transcribed_RNA"/>
</dbReference>